<comment type="miscellaneous">
    <text evidence="14">Bacitracin is thought to be involved in the inhibition of peptidoglycan synthesis by sequestering undecaprenyl diphosphate, thereby reducing the pool of lipid carrier available.</text>
</comment>
<keyword evidence="9 14" id="KW-0472">Membrane</keyword>
<dbReference type="HAMAP" id="MF_01006">
    <property type="entry name" value="Undec_diphosphatase"/>
    <property type="match status" value="1"/>
</dbReference>
<dbReference type="Proteomes" id="UP000029273">
    <property type="component" value="Unassembled WGS sequence"/>
</dbReference>
<dbReference type="EMBL" id="JQSG02000003">
    <property type="protein sequence ID" value="OBS09670.1"/>
    <property type="molecule type" value="Genomic_DNA"/>
</dbReference>
<sequence length="266" mass="28307">MPLTHLLALAVLQGLTEFLPISSSAHLILLPRLLDWSDQGLAFDVAVHLGTLGAVVVYFRAELWRMARDWLGSLAGRGLTAEARLAWAVLWGTIPVGLAGLLLKGWIEQALRTPTVIALATLGFGVLLGLADWAGRRRRDEYSLGWRGVLAIGVAQALALIPGTSRSGATMTAGLALGLTREAAARFSFLLSIPVIVLAGGLELRDLATAGPAVDWSTLWIGALISGASAFACIHLFLRLIARLSMWPFVVYRLVLGGALLAIYAP</sequence>
<keyword evidence="16" id="KW-1185">Reference proteome</keyword>
<evidence type="ECO:0000256" key="4">
    <source>
        <dbReference type="ARBA" id="ARBA00021581"/>
    </source>
</evidence>
<comment type="function">
    <text evidence="14">Catalyzes the dephosphorylation of undecaprenyl diphosphate (UPP). Confers resistance to bacitracin.</text>
</comment>
<evidence type="ECO:0000256" key="13">
    <source>
        <dbReference type="ARBA" id="ARBA00047594"/>
    </source>
</evidence>
<keyword evidence="6 14" id="KW-0812">Transmembrane</keyword>
<comment type="catalytic activity">
    <reaction evidence="13 14">
        <text>di-trans,octa-cis-undecaprenyl diphosphate + H2O = di-trans,octa-cis-undecaprenyl phosphate + phosphate + H(+)</text>
        <dbReference type="Rhea" id="RHEA:28094"/>
        <dbReference type="ChEBI" id="CHEBI:15377"/>
        <dbReference type="ChEBI" id="CHEBI:15378"/>
        <dbReference type="ChEBI" id="CHEBI:43474"/>
        <dbReference type="ChEBI" id="CHEBI:58405"/>
        <dbReference type="ChEBI" id="CHEBI:60392"/>
        <dbReference type="EC" id="3.6.1.27"/>
    </reaction>
</comment>
<evidence type="ECO:0000256" key="10">
    <source>
        <dbReference type="ARBA" id="ARBA00023251"/>
    </source>
</evidence>
<evidence type="ECO:0000313" key="16">
    <source>
        <dbReference type="Proteomes" id="UP000029273"/>
    </source>
</evidence>
<evidence type="ECO:0000256" key="5">
    <source>
        <dbReference type="ARBA" id="ARBA00022475"/>
    </source>
</evidence>
<comment type="caution">
    <text evidence="15">The sequence shown here is derived from an EMBL/GenBank/DDBJ whole genome shotgun (WGS) entry which is preliminary data.</text>
</comment>
<evidence type="ECO:0000256" key="11">
    <source>
        <dbReference type="ARBA" id="ARBA00032707"/>
    </source>
</evidence>
<keyword evidence="14" id="KW-0573">Peptidoglycan synthesis</keyword>
<proteinExistence type="inferred from homology"/>
<dbReference type="NCBIfam" id="NF001393">
    <property type="entry name" value="PRK00281.2-4"/>
    <property type="match status" value="1"/>
</dbReference>
<keyword evidence="10 14" id="KW-0046">Antibiotic resistance</keyword>
<keyword evidence="14" id="KW-0961">Cell wall biogenesis/degradation</keyword>
<dbReference type="STRING" id="160660.BJI67_02810"/>
<evidence type="ECO:0000313" key="15">
    <source>
        <dbReference type="EMBL" id="OBS09670.1"/>
    </source>
</evidence>
<accession>A0A1A6C548</accession>
<gene>
    <name evidence="14" type="primary">uppP</name>
    <name evidence="15" type="ORF">Thpro_021998</name>
</gene>
<evidence type="ECO:0000256" key="9">
    <source>
        <dbReference type="ARBA" id="ARBA00023136"/>
    </source>
</evidence>
<feature type="transmembrane region" description="Helical" evidence="14">
    <location>
        <begin position="85"/>
        <end position="107"/>
    </location>
</feature>
<evidence type="ECO:0000256" key="2">
    <source>
        <dbReference type="ARBA" id="ARBA00010621"/>
    </source>
</evidence>
<feature type="transmembrane region" description="Helical" evidence="14">
    <location>
        <begin position="244"/>
        <end position="265"/>
    </location>
</feature>
<dbReference type="OrthoDB" id="9808289at2"/>
<dbReference type="EC" id="3.6.1.27" evidence="3 14"/>
<dbReference type="NCBIfam" id="TIGR00753">
    <property type="entry name" value="undec_PP_bacA"/>
    <property type="match status" value="1"/>
</dbReference>
<dbReference type="GO" id="GO:0071555">
    <property type="term" value="P:cell wall organization"/>
    <property type="evidence" value="ECO:0007669"/>
    <property type="project" value="UniProtKB-KW"/>
</dbReference>
<dbReference type="PANTHER" id="PTHR30622:SF4">
    <property type="entry name" value="UNDECAPRENYL-DIPHOSPHATASE"/>
    <property type="match status" value="1"/>
</dbReference>
<dbReference type="RefSeq" id="WP_065089573.1">
    <property type="nucleotide sequence ID" value="NZ_JQSG02000003.1"/>
</dbReference>
<dbReference type="GO" id="GO:0046677">
    <property type="term" value="P:response to antibiotic"/>
    <property type="evidence" value="ECO:0007669"/>
    <property type="project" value="UniProtKB-UniRule"/>
</dbReference>
<name>A0A1A6C548_9GAMM</name>
<evidence type="ECO:0000256" key="8">
    <source>
        <dbReference type="ARBA" id="ARBA00022989"/>
    </source>
</evidence>
<reference evidence="15 16" key="1">
    <citation type="journal article" date="2014" name="Genome Announc.">
        <title>Draft Genome Sequence of the Iron-Oxidizing, Acidophilic, and Halotolerant 'Thiobacillus prosperus' Type Strain DSM 5130.</title>
        <authorList>
            <person name="Ossandon F.J."/>
            <person name="Cardenas J.P."/>
            <person name="Corbett M."/>
            <person name="Quatrini R."/>
            <person name="Holmes D.S."/>
            <person name="Watkin E."/>
        </authorList>
    </citation>
    <scope>NUCLEOTIDE SEQUENCE [LARGE SCALE GENOMIC DNA]</scope>
    <source>
        <strain evidence="15 16">DSM 5130</strain>
    </source>
</reference>
<dbReference type="GO" id="GO:0005886">
    <property type="term" value="C:plasma membrane"/>
    <property type="evidence" value="ECO:0007669"/>
    <property type="project" value="UniProtKB-SubCell"/>
</dbReference>
<evidence type="ECO:0000256" key="1">
    <source>
        <dbReference type="ARBA" id="ARBA00004651"/>
    </source>
</evidence>
<evidence type="ECO:0000256" key="3">
    <source>
        <dbReference type="ARBA" id="ARBA00012374"/>
    </source>
</evidence>
<evidence type="ECO:0000256" key="14">
    <source>
        <dbReference type="HAMAP-Rule" id="MF_01006"/>
    </source>
</evidence>
<feature type="transmembrane region" description="Helical" evidence="14">
    <location>
        <begin position="216"/>
        <end position="238"/>
    </location>
</feature>
<comment type="subcellular location">
    <subcellularLocation>
        <location evidence="1 14">Cell membrane</location>
        <topology evidence="1 14">Multi-pass membrane protein</topology>
    </subcellularLocation>
</comment>
<dbReference type="GO" id="GO:0050380">
    <property type="term" value="F:undecaprenyl-diphosphatase activity"/>
    <property type="evidence" value="ECO:0007669"/>
    <property type="project" value="UniProtKB-UniRule"/>
</dbReference>
<keyword evidence="5 14" id="KW-1003">Cell membrane</keyword>
<dbReference type="InterPro" id="IPR003824">
    <property type="entry name" value="UppP"/>
</dbReference>
<keyword evidence="7 14" id="KW-0378">Hydrolase</keyword>
<dbReference type="GO" id="GO:0009252">
    <property type="term" value="P:peptidoglycan biosynthetic process"/>
    <property type="evidence" value="ECO:0007669"/>
    <property type="project" value="UniProtKB-KW"/>
</dbReference>
<feature type="transmembrane region" description="Helical" evidence="14">
    <location>
        <begin position="144"/>
        <end position="163"/>
    </location>
</feature>
<dbReference type="AlphaFoldDB" id="A0A1A6C548"/>
<dbReference type="PANTHER" id="PTHR30622">
    <property type="entry name" value="UNDECAPRENYL-DIPHOSPHATASE"/>
    <property type="match status" value="1"/>
</dbReference>
<evidence type="ECO:0000256" key="6">
    <source>
        <dbReference type="ARBA" id="ARBA00022692"/>
    </source>
</evidence>
<keyword evidence="8 14" id="KW-1133">Transmembrane helix</keyword>
<evidence type="ECO:0000256" key="12">
    <source>
        <dbReference type="ARBA" id="ARBA00032932"/>
    </source>
</evidence>
<protein>
    <recommendedName>
        <fullName evidence="4 14">Undecaprenyl-diphosphatase</fullName>
        <ecNumber evidence="3 14">3.6.1.27</ecNumber>
    </recommendedName>
    <alternativeName>
        <fullName evidence="12 14">Bacitracin resistance protein</fullName>
    </alternativeName>
    <alternativeName>
        <fullName evidence="11 14">Undecaprenyl pyrophosphate phosphatase</fullName>
    </alternativeName>
</protein>
<dbReference type="Pfam" id="PF02673">
    <property type="entry name" value="BacA"/>
    <property type="match status" value="1"/>
</dbReference>
<organism evidence="15 16">
    <name type="scientific">Acidihalobacter prosperus</name>
    <dbReference type="NCBI Taxonomy" id="160660"/>
    <lineage>
        <taxon>Bacteria</taxon>
        <taxon>Pseudomonadati</taxon>
        <taxon>Pseudomonadota</taxon>
        <taxon>Gammaproteobacteria</taxon>
        <taxon>Chromatiales</taxon>
        <taxon>Ectothiorhodospiraceae</taxon>
        <taxon>Acidihalobacter</taxon>
    </lineage>
</organism>
<comment type="similarity">
    <text evidence="2 14">Belongs to the UppP family.</text>
</comment>
<feature type="transmembrane region" description="Helical" evidence="14">
    <location>
        <begin position="113"/>
        <end position="132"/>
    </location>
</feature>
<feature type="transmembrane region" description="Helical" evidence="14">
    <location>
        <begin position="40"/>
        <end position="59"/>
    </location>
</feature>
<keyword evidence="14" id="KW-0133">Cell shape</keyword>
<evidence type="ECO:0000256" key="7">
    <source>
        <dbReference type="ARBA" id="ARBA00022801"/>
    </source>
</evidence>
<dbReference type="GO" id="GO:0008360">
    <property type="term" value="P:regulation of cell shape"/>
    <property type="evidence" value="ECO:0007669"/>
    <property type="project" value="UniProtKB-KW"/>
</dbReference>